<keyword evidence="1" id="KW-1133">Transmembrane helix</keyword>
<evidence type="ECO:0000313" key="2">
    <source>
        <dbReference type="EMBL" id="TPX65622.1"/>
    </source>
</evidence>
<evidence type="ECO:0000313" key="3">
    <source>
        <dbReference type="Proteomes" id="UP000320333"/>
    </source>
</evidence>
<feature type="transmembrane region" description="Helical" evidence="1">
    <location>
        <begin position="160"/>
        <end position="181"/>
    </location>
</feature>
<organism evidence="2 3">
    <name type="scientific">Chytriomyces confervae</name>
    <dbReference type="NCBI Taxonomy" id="246404"/>
    <lineage>
        <taxon>Eukaryota</taxon>
        <taxon>Fungi</taxon>
        <taxon>Fungi incertae sedis</taxon>
        <taxon>Chytridiomycota</taxon>
        <taxon>Chytridiomycota incertae sedis</taxon>
        <taxon>Chytridiomycetes</taxon>
        <taxon>Chytridiales</taxon>
        <taxon>Chytriomycetaceae</taxon>
        <taxon>Chytriomyces</taxon>
    </lineage>
</organism>
<sequence length="247" mass="28038">MDLFDMQTMVTSTRLSPVQLLCLRAFLLAYALTALLATISTGTLFYGYFTNWTLLGINMYLMAAVFNTACYIHSQDALAKMNSRPVAVRYINWMLYMVPAVSCYIVSIVYWSLIFPSSKEKNAFSMWVTASQHAANSIIMISELIFGCIPLAYAHLPTFLLIAFLYLGITLIFHAKTGIWAYSFLDTSKSGAWMYYLGVGVFFVIVFFGMTFLHNWRDARRERLGMAPRVAQFQDRDADNVVPDSTK</sequence>
<feature type="transmembrane region" description="Helical" evidence="1">
    <location>
        <begin position="134"/>
        <end position="153"/>
    </location>
</feature>
<keyword evidence="1" id="KW-0472">Membrane</keyword>
<dbReference type="PANTHER" id="PTHR12242">
    <property type="entry name" value="OS02G0130600 PROTEIN-RELATED"/>
    <property type="match status" value="1"/>
</dbReference>
<dbReference type="OrthoDB" id="419711at2759"/>
<feature type="transmembrane region" description="Helical" evidence="1">
    <location>
        <begin position="93"/>
        <end position="114"/>
    </location>
</feature>
<name>A0A507EP74_9FUNG</name>
<feature type="transmembrane region" description="Helical" evidence="1">
    <location>
        <begin position="52"/>
        <end position="72"/>
    </location>
</feature>
<feature type="transmembrane region" description="Helical" evidence="1">
    <location>
        <begin position="21"/>
        <end position="46"/>
    </location>
</feature>
<evidence type="ECO:0000256" key="1">
    <source>
        <dbReference type="SAM" id="Phobius"/>
    </source>
</evidence>
<dbReference type="Proteomes" id="UP000320333">
    <property type="component" value="Unassembled WGS sequence"/>
</dbReference>
<proteinExistence type="predicted"/>
<gene>
    <name evidence="2" type="ORF">CcCBS67573_g08063</name>
</gene>
<feature type="transmembrane region" description="Helical" evidence="1">
    <location>
        <begin position="193"/>
        <end position="213"/>
    </location>
</feature>
<keyword evidence="3" id="KW-1185">Reference proteome</keyword>
<accession>A0A507EP74</accession>
<keyword evidence="1" id="KW-0812">Transmembrane</keyword>
<dbReference type="GO" id="GO:0016020">
    <property type="term" value="C:membrane"/>
    <property type="evidence" value="ECO:0007669"/>
    <property type="project" value="TreeGrafter"/>
</dbReference>
<dbReference type="EMBL" id="QEAP01000479">
    <property type="protein sequence ID" value="TPX65622.1"/>
    <property type="molecule type" value="Genomic_DNA"/>
</dbReference>
<dbReference type="STRING" id="246404.A0A507EP74"/>
<protein>
    <recommendedName>
        <fullName evidence="4">FAR-17a/AIG1-like protein</fullName>
    </recommendedName>
</protein>
<comment type="caution">
    <text evidence="2">The sequence shown here is derived from an EMBL/GenBank/DDBJ whole genome shotgun (WGS) entry which is preliminary data.</text>
</comment>
<reference evidence="2 3" key="1">
    <citation type="journal article" date="2019" name="Sci. Rep.">
        <title>Comparative genomics of chytrid fungi reveal insights into the obligate biotrophic and pathogenic lifestyle of Synchytrium endobioticum.</title>
        <authorList>
            <person name="van de Vossenberg B.T.L.H."/>
            <person name="Warris S."/>
            <person name="Nguyen H.D.T."/>
            <person name="van Gent-Pelzer M.P.E."/>
            <person name="Joly D.L."/>
            <person name="van de Geest H.C."/>
            <person name="Bonants P.J.M."/>
            <person name="Smith D.S."/>
            <person name="Levesque C.A."/>
            <person name="van der Lee T.A.J."/>
        </authorList>
    </citation>
    <scope>NUCLEOTIDE SEQUENCE [LARGE SCALE GENOMIC DNA]</scope>
    <source>
        <strain evidence="2 3">CBS 675.73</strain>
    </source>
</reference>
<evidence type="ECO:0008006" key="4">
    <source>
        <dbReference type="Google" id="ProtNLM"/>
    </source>
</evidence>
<dbReference type="AlphaFoldDB" id="A0A507EP74"/>
<dbReference type="PANTHER" id="PTHR12242:SF1">
    <property type="entry name" value="MYND-TYPE DOMAIN-CONTAINING PROTEIN"/>
    <property type="match status" value="1"/>
</dbReference>